<dbReference type="SMART" id="SM00382">
    <property type="entry name" value="AAA"/>
    <property type="match status" value="1"/>
</dbReference>
<gene>
    <name evidence="5" type="ORF">C8R21_1427</name>
</gene>
<name>A0A2T5I3T4_9PROT</name>
<evidence type="ECO:0000256" key="3">
    <source>
        <dbReference type="ARBA" id="ARBA00022840"/>
    </source>
</evidence>
<comment type="similarity">
    <text evidence="1">Belongs to the AAA ATPase family.</text>
</comment>
<sequence>MKADLTKRLFRAIALGLDKDVNRLCRKIIEDEGNKGHVVLANQLESILKTKKPTSGNEVPRTDSERVLQSLPLSRRYQDPLVVKMTRATLRHFMVLPESVEVRFRRIEQEYAARERLASFGLRHKKKILLYGHPGCGKTLGAERLAWATGLPLVKVRFDALISSYFGESGINLRAVFESAKTSPCLLFLDECDFIAKSRSNQNDVGEVPRLVNTLLQLLDDFDAPGLLVAATNLDKQLDKALFRRFDDVFEVLPPGAEEIERLLKTTLSAIKVASNIRWEKLSSKLVGMSSAEVVKVAQDAAKSTILSGRGEVQNDDLMFAISEIYKREQN</sequence>
<evidence type="ECO:0000256" key="2">
    <source>
        <dbReference type="ARBA" id="ARBA00022741"/>
    </source>
</evidence>
<dbReference type="InterPro" id="IPR003593">
    <property type="entry name" value="AAA+_ATPase"/>
</dbReference>
<evidence type="ECO:0000313" key="5">
    <source>
        <dbReference type="EMBL" id="PTQ78428.1"/>
    </source>
</evidence>
<dbReference type="CDD" id="cd19481">
    <property type="entry name" value="RecA-like_protease"/>
    <property type="match status" value="1"/>
</dbReference>
<accession>A0A2T5I3T4</accession>
<evidence type="ECO:0000256" key="1">
    <source>
        <dbReference type="ARBA" id="ARBA00006914"/>
    </source>
</evidence>
<dbReference type="AlphaFoldDB" id="A0A2T5I3T4"/>
<dbReference type="SUPFAM" id="SSF52540">
    <property type="entry name" value="P-loop containing nucleoside triphosphate hydrolases"/>
    <property type="match status" value="1"/>
</dbReference>
<organism evidence="5 6">
    <name type="scientific">Nitrosospira multiformis</name>
    <dbReference type="NCBI Taxonomy" id="1231"/>
    <lineage>
        <taxon>Bacteria</taxon>
        <taxon>Pseudomonadati</taxon>
        <taxon>Pseudomonadota</taxon>
        <taxon>Betaproteobacteria</taxon>
        <taxon>Nitrosomonadales</taxon>
        <taxon>Nitrosomonadaceae</taxon>
        <taxon>Nitrosospira</taxon>
    </lineage>
</organism>
<dbReference type="EMBL" id="QAOK01000042">
    <property type="protein sequence ID" value="PTQ78428.1"/>
    <property type="molecule type" value="Genomic_DNA"/>
</dbReference>
<dbReference type="Proteomes" id="UP000244152">
    <property type="component" value="Unassembled WGS sequence"/>
</dbReference>
<dbReference type="InterPro" id="IPR003959">
    <property type="entry name" value="ATPase_AAA_core"/>
</dbReference>
<keyword evidence="3" id="KW-0067">ATP-binding</keyword>
<evidence type="ECO:0000313" key="6">
    <source>
        <dbReference type="Proteomes" id="UP000244152"/>
    </source>
</evidence>
<reference evidence="5 6" key="1">
    <citation type="submission" date="2018-04" db="EMBL/GenBank/DDBJ databases">
        <title>Active sludge and wastewater microbial communities from Klosterneuburg, Austria.</title>
        <authorList>
            <person name="Wagner M."/>
        </authorList>
    </citation>
    <scope>NUCLEOTIDE SEQUENCE [LARGE SCALE GENOMIC DNA]</scope>
    <source>
        <strain evidence="5 6">Nl12</strain>
    </source>
</reference>
<feature type="domain" description="AAA+ ATPase" evidence="4">
    <location>
        <begin position="124"/>
        <end position="256"/>
    </location>
</feature>
<dbReference type="GO" id="GO:0005524">
    <property type="term" value="F:ATP binding"/>
    <property type="evidence" value="ECO:0007669"/>
    <property type="project" value="UniProtKB-KW"/>
</dbReference>
<dbReference type="RefSeq" id="WP_107763344.1">
    <property type="nucleotide sequence ID" value="NZ_QAOK01000042.1"/>
</dbReference>
<dbReference type="Gene3D" id="1.10.8.60">
    <property type="match status" value="1"/>
</dbReference>
<dbReference type="PANTHER" id="PTHR23073">
    <property type="entry name" value="26S PROTEASOME REGULATORY SUBUNIT"/>
    <property type="match status" value="1"/>
</dbReference>
<dbReference type="Pfam" id="PF00004">
    <property type="entry name" value="AAA"/>
    <property type="match status" value="1"/>
</dbReference>
<evidence type="ECO:0000259" key="4">
    <source>
        <dbReference type="SMART" id="SM00382"/>
    </source>
</evidence>
<comment type="caution">
    <text evidence="5">The sequence shown here is derived from an EMBL/GenBank/DDBJ whole genome shotgun (WGS) entry which is preliminary data.</text>
</comment>
<dbReference type="InterPro" id="IPR027417">
    <property type="entry name" value="P-loop_NTPase"/>
</dbReference>
<dbReference type="Gene3D" id="3.40.50.300">
    <property type="entry name" value="P-loop containing nucleotide triphosphate hydrolases"/>
    <property type="match status" value="1"/>
</dbReference>
<protein>
    <submittedName>
        <fullName evidence="5">ATPase family protein associated with various cellular activities (AAA)</fullName>
    </submittedName>
</protein>
<keyword evidence="2" id="KW-0547">Nucleotide-binding</keyword>
<proteinExistence type="inferred from homology"/>
<dbReference type="GO" id="GO:0016887">
    <property type="term" value="F:ATP hydrolysis activity"/>
    <property type="evidence" value="ECO:0007669"/>
    <property type="project" value="InterPro"/>
</dbReference>
<dbReference type="InterPro" id="IPR050221">
    <property type="entry name" value="26S_Proteasome_ATPase"/>
</dbReference>